<dbReference type="EMBL" id="LIAE01006460">
    <property type="protein sequence ID" value="PAV89282.1"/>
    <property type="molecule type" value="Genomic_DNA"/>
</dbReference>
<dbReference type="OrthoDB" id="10252486at2759"/>
<dbReference type="InterPro" id="IPR002836">
    <property type="entry name" value="PDCD5-like"/>
</dbReference>
<evidence type="ECO:0000256" key="1">
    <source>
        <dbReference type="ARBA" id="ARBA00010490"/>
    </source>
</evidence>
<dbReference type="GO" id="GO:0005634">
    <property type="term" value="C:nucleus"/>
    <property type="evidence" value="ECO:0007669"/>
    <property type="project" value="TreeGrafter"/>
</dbReference>
<evidence type="ECO:0000313" key="3">
    <source>
        <dbReference type="EMBL" id="PAV89282.1"/>
    </source>
</evidence>
<comment type="caution">
    <text evidence="3">The sequence shown here is derived from an EMBL/GenBank/DDBJ whole genome shotgun (WGS) entry which is preliminary data.</text>
</comment>
<gene>
    <name evidence="3" type="ORF">WR25_23803</name>
</gene>
<dbReference type="SUPFAM" id="SSF46950">
    <property type="entry name" value="Double-stranded DNA-binding domain"/>
    <property type="match status" value="1"/>
</dbReference>
<keyword evidence="4" id="KW-1185">Reference proteome</keyword>
<dbReference type="InterPro" id="IPR036883">
    <property type="entry name" value="PDCD5-like_sf"/>
</dbReference>
<comment type="similarity">
    <text evidence="1">Belongs to the PDCD5 family.</text>
</comment>
<feature type="region of interest" description="Disordered" evidence="2">
    <location>
        <begin position="96"/>
        <end position="122"/>
    </location>
</feature>
<dbReference type="Pfam" id="PF01984">
    <property type="entry name" value="dsDNA_bind"/>
    <property type="match status" value="1"/>
</dbReference>
<dbReference type="PANTHER" id="PTHR10840:SF0">
    <property type="entry name" value="PROGRAMMED CELL DEATH PROTEIN 5"/>
    <property type="match status" value="1"/>
</dbReference>
<organism evidence="3 4">
    <name type="scientific">Diploscapter pachys</name>
    <dbReference type="NCBI Taxonomy" id="2018661"/>
    <lineage>
        <taxon>Eukaryota</taxon>
        <taxon>Metazoa</taxon>
        <taxon>Ecdysozoa</taxon>
        <taxon>Nematoda</taxon>
        <taxon>Chromadorea</taxon>
        <taxon>Rhabditida</taxon>
        <taxon>Rhabditina</taxon>
        <taxon>Rhabditomorpha</taxon>
        <taxon>Rhabditoidea</taxon>
        <taxon>Rhabditidae</taxon>
        <taxon>Diploscapter</taxon>
    </lineage>
</organism>
<dbReference type="Gene3D" id="1.10.8.140">
    <property type="entry name" value="PDCD5-like"/>
    <property type="match status" value="1"/>
</dbReference>
<dbReference type="Proteomes" id="UP000218231">
    <property type="component" value="Unassembled WGS sequence"/>
</dbReference>
<dbReference type="GO" id="GO:0003677">
    <property type="term" value="F:DNA binding"/>
    <property type="evidence" value="ECO:0007669"/>
    <property type="project" value="InterPro"/>
</dbReference>
<protein>
    <recommendedName>
        <fullName evidence="5">Programmed cell death protein 5</fullName>
    </recommendedName>
</protein>
<dbReference type="STRING" id="2018661.A0A2A2LSQ7"/>
<dbReference type="PANTHER" id="PTHR10840">
    <property type="entry name" value="PROGRAMMED CELL DEATH PROTEIN 5"/>
    <property type="match status" value="1"/>
</dbReference>
<feature type="compositionally biased region" description="Low complexity" evidence="2">
    <location>
        <begin position="25"/>
        <end position="38"/>
    </location>
</feature>
<name>A0A2A2LSQ7_9BILA</name>
<sequence length="122" mass="13468">MKPSDVDSGIGQAQTSQGKDDAAAARRQQAENQEAAKNSMLSQILDQQALVRLSNLAAAKPEKAQMVEGALINMARRGQLAGKMSDEALKQFMERVSQQTQRTTTVKFDRRRNNLDSDDDDM</sequence>
<dbReference type="AlphaFoldDB" id="A0A2A2LSQ7"/>
<dbReference type="GO" id="GO:0005829">
    <property type="term" value="C:cytosol"/>
    <property type="evidence" value="ECO:0007669"/>
    <property type="project" value="TreeGrafter"/>
</dbReference>
<feature type="region of interest" description="Disordered" evidence="2">
    <location>
        <begin position="1"/>
        <end position="39"/>
    </location>
</feature>
<reference evidence="3 4" key="1">
    <citation type="journal article" date="2017" name="Curr. Biol.">
        <title>Genome architecture and evolution of a unichromosomal asexual nematode.</title>
        <authorList>
            <person name="Fradin H."/>
            <person name="Zegar C."/>
            <person name="Gutwein M."/>
            <person name="Lucas J."/>
            <person name="Kovtun M."/>
            <person name="Corcoran D."/>
            <person name="Baugh L.R."/>
            <person name="Kiontke K."/>
            <person name="Gunsalus K."/>
            <person name="Fitch D.H."/>
            <person name="Piano F."/>
        </authorList>
    </citation>
    <scope>NUCLEOTIDE SEQUENCE [LARGE SCALE GENOMIC DNA]</scope>
    <source>
        <strain evidence="3">PF1309</strain>
    </source>
</reference>
<evidence type="ECO:0000313" key="4">
    <source>
        <dbReference type="Proteomes" id="UP000218231"/>
    </source>
</evidence>
<proteinExistence type="inferred from homology"/>
<evidence type="ECO:0000256" key="2">
    <source>
        <dbReference type="SAM" id="MobiDB-lite"/>
    </source>
</evidence>
<evidence type="ECO:0008006" key="5">
    <source>
        <dbReference type="Google" id="ProtNLM"/>
    </source>
</evidence>
<accession>A0A2A2LSQ7</accession>
<dbReference type="PIRSF" id="PIRSF015730">
    <property type="entry name" value="TFAR19"/>
    <property type="match status" value="1"/>
</dbReference>